<feature type="coiled-coil region" evidence="1">
    <location>
        <begin position="111"/>
        <end position="138"/>
    </location>
</feature>
<name>A0A563EZY5_9PSEU</name>
<evidence type="ECO:0000256" key="1">
    <source>
        <dbReference type="SAM" id="Coils"/>
    </source>
</evidence>
<keyword evidence="2" id="KW-0812">Transmembrane</keyword>
<dbReference type="AlphaFoldDB" id="A0A563EZY5"/>
<protein>
    <recommendedName>
        <fullName evidence="5">PE domain-containing protein</fullName>
    </recommendedName>
</protein>
<evidence type="ECO:0008006" key="5">
    <source>
        <dbReference type="Google" id="ProtNLM"/>
    </source>
</evidence>
<sequence length="149" mass="15151">MAEDNAAAGALLGAVAGVGGAVGAAVGSLFAAEGALGRMLAGASGQKFEVDKGTVLQAGKVISDQATVLQDALSHAGQRLEVVVDDDVNKPIASAWNTRLVNGESSYAGRIQQYINSLDNLAGQLKEAAKQYGFTEDEVQAAFGDKGVQ</sequence>
<comment type="caution">
    <text evidence="3">The sequence shown here is derived from an EMBL/GenBank/DDBJ whole genome shotgun (WGS) entry which is preliminary data.</text>
</comment>
<dbReference type="Proteomes" id="UP000316639">
    <property type="component" value="Unassembled WGS sequence"/>
</dbReference>
<keyword evidence="1" id="KW-0175">Coiled coil</keyword>
<keyword evidence="4" id="KW-1185">Reference proteome</keyword>
<dbReference type="RefSeq" id="WP_146350304.1">
    <property type="nucleotide sequence ID" value="NZ_VOBR01000004.1"/>
</dbReference>
<dbReference type="EMBL" id="VOBR01000004">
    <property type="protein sequence ID" value="TWP53051.1"/>
    <property type="molecule type" value="Genomic_DNA"/>
</dbReference>
<reference evidence="3 4" key="1">
    <citation type="submission" date="2019-07" db="EMBL/GenBank/DDBJ databases">
        <title>Lentzea xizangensis sp. nov., isolated from Qinghai-Tibetan Plateau Soils.</title>
        <authorList>
            <person name="Huang J."/>
        </authorList>
    </citation>
    <scope>NUCLEOTIDE SEQUENCE [LARGE SCALE GENOMIC DNA]</scope>
    <source>
        <strain evidence="3 4">FXJ1.1311</strain>
    </source>
</reference>
<gene>
    <name evidence="3" type="ORF">FKR81_08165</name>
</gene>
<dbReference type="OrthoDB" id="3697873at2"/>
<keyword evidence="2" id="KW-1133">Transmembrane helix</keyword>
<accession>A0A563EZY5</accession>
<feature type="transmembrane region" description="Helical" evidence="2">
    <location>
        <begin position="6"/>
        <end position="32"/>
    </location>
</feature>
<keyword evidence="2" id="KW-0472">Membrane</keyword>
<organism evidence="3 4">
    <name type="scientific">Lentzea tibetensis</name>
    <dbReference type="NCBI Taxonomy" id="2591470"/>
    <lineage>
        <taxon>Bacteria</taxon>
        <taxon>Bacillati</taxon>
        <taxon>Actinomycetota</taxon>
        <taxon>Actinomycetes</taxon>
        <taxon>Pseudonocardiales</taxon>
        <taxon>Pseudonocardiaceae</taxon>
        <taxon>Lentzea</taxon>
    </lineage>
</organism>
<proteinExistence type="predicted"/>
<evidence type="ECO:0000256" key="2">
    <source>
        <dbReference type="SAM" id="Phobius"/>
    </source>
</evidence>
<evidence type="ECO:0000313" key="3">
    <source>
        <dbReference type="EMBL" id="TWP53051.1"/>
    </source>
</evidence>
<evidence type="ECO:0000313" key="4">
    <source>
        <dbReference type="Proteomes" id="UP000316639"/>
    </source>
</evidence>